<dbReference type="RefSeq" id="XP_007411754.1">
    <property type="nucleotide sequence ID" value="XM_007411692.1"/>
</dbReference>
<feature type="signal peptide" evidence="1">
    <location>
        <begin position="1"/>
        <end position="25"/>
    </location>
</feature>
<dbReference type="GeneID" id="18923338"/>
<dbReference type="InParanoid" id="F4RRL5"/>
<organism evidence="3">
    <name type="scientific">Melampsora larici-populina (strain 98AG31 / pathotype 3-4-7)</name>
    <name type="common">Poplar leaf rust fungus</name>
    <dbReference type="NCBI Taxonomy" id="747676"/>
    <lineage>
        <taxon>Eukaryota</taxon>
        <taxon>Fungi</taxon>
        <taxon>Dikarya</taxon>
        <taxon>Basidiomycota</taxon>
        <taxon>Pucciniomycotina</taxon>
        <taxon>Pucciniomycetes</taxon>
        <taxon>Pucciniales</taxon>
        <taxon>Melampsoraceae</taxon>
        <taxon>Melampsora</taxon>
    </lineage>
</organism>
<reference evidence="3" key="1">
    <citation type="journal article" date="2011" name="Proc. Natl. Acad. Sci. U.S.A.">
        <title>Obligate biotrophy features unraveled by the genomic analysis of rust fungi.</title>
        <authorList>
            <person name="Duplessis S."/>
            <person name="Cuomo C.A."/>
            <person name="Lin Y.-C."/>
            <person name="Aerts A."/>
            <person name="Tisserant E."/>
            <person name="Veneault-Fourrey C."/>
            <person name="Joly D.L."/>
            <person name="Hacquard S."/>
            <person name="Amselem J."/>
            <person name="Cantarel B.L."/>
            <person name="Chiu R."/>
            <person name="Coutinho P.M."/>
            <person name="Feau N."/>
            <person name="Field M."/>
            <person name="Frey P."/>
            <person name="Gelhaye E."/>
            <person name="Goldberg J."/>
            <person name="Grabherr M.G."/>
            <person name="Kodira C.D."/>
            <person name="Kohler A."/>
            <person name="Kuees U."/>
            <person name="Lindquist E.A."/>
            <person name="Lucas S.M."/>
            <person name="Mago R."/>
            <person name="Mauceli E."/>
            <person name="Morin E."/>
            <person name="Murat C."/>
            <person name="Pangilinan J.L."/>
            <person name="Park R."/>
            <person name="Pearson M."/>
            <person name="Quesneville H."/>
            <person name="Rouhier N."/>
            <person name="Sakthikumar S."/>
            <person name="Salamov A.A."/>
            <person name="Schmutz J."/>
            <person name="Selles B."/>
            <person name="Shapiro H."/>
            <person name="Tanguay P."/>
            <person name="Tuskan G.A."/>
            <person name="Henrissat B."/>
            <person name="Van de Peer Y."/>
            <person name="Rouze P."/>
            <person name="Ellis J.G."/>
            <person name="Dodds P.N."/>
            <person name="Schein J.E."/>
            <person name="Zhong S."/>
            <person name="Hamelin R.C."/>
            <person name="Grigoriev I.V."/>
            <person name="Szabo L.J."/>
            <person name="Martin F."/>
        </authorList>
    </citation>
    <scope>NUCLEOTIDE SEQUENCE [LARGE SCALE GENOMIC DNA]</scope>
    <source>
        <strain evidence="3">98AG31 / pathotype 3-4-7</strain>
    </source>
</reference>
<dbReference type="EMBL" id="GL883115">
    <property type="protein sequence ID" value="EGG05001.1"/>
    <property type="molecule type" value="Genomic_DNA"/>
</dbReference>
<dbReference type="VEuPathDB" id="FungiDB:MELLADRAFT_107989"/>
<evidence type="ECO:0000313" key="2">
    <source>
        <dbReference type="EMBL" id="EGG05001.1"/>
    </source>
</evidence>
<accession>F4RRL5</accession>
<sequence>MSPISKFLMINLTIFFAFLTSLGSADRCEVCMYDGTIYRDYHGAIAAPKFCRERAYIMTKMNEQTEPRGALCTYLNWNTQVKDKYGQKTFCRIQCERSTDCIPASRQIPDKDGQEIEHPAFLGRRDMACNEWPAN</sequence>
<dbReference type="Proteomes" id="UP000001072">
    <property type="component" value="Unassembled WGS sequence"/>
</dbReference>
<dbReference type="OrthoDB" id="2512069at2759"/>
<protein>
    <submittedName>
        <fullName evidence="2">Secreted protein</fullName>
    </submittedName>
</protein>
<evidence type="ECO:0000313" key="3">
    <source>
        <dbReference type="Proteomes" id="UP000001072"/>
    </source>
</evidence>
<gene>
    <name evidence="2" type="ORF">MELLADRAFT_107989</name>
</gene>
<evidence type="ECO:0000256" key="1">
    <source>
        <dbReference type="SAM" id="SignalP"/>
    </source>
</evidence>
<dbReference type="KEGG" id="mlr:MELLADRAFT_107989"/>
<proteinExistence type="predicted"/>
<keyword evidence="3" id="KW-1185">Reference proteome</keyword>
<dbReference type="AlphaFoldDB" id="F4RRL5"/>
<feature type="chain" id="PRO_5003320966" evidence="1">
    <location>
        <begin position="26"/>
        <end position="135"/>
    </location>
</feature>
<name>F4RRL5_MELLP</name>
<dbReference type="HOGENOM" id="CLU_1960056_0_0_1"/>
<keyword evidence="1" id="KW-0732">Signal</keyword>